<dbReference type="PANTHER" id="PTHR43133">
    <property type="entry name" value="RNA POLYMERASE ECF-TYPE SIGMA FACTO"/>
    <property type="match status" value="1"/>
</dbReference>
<evidence type="ECO:0000256" key="3">
    <source>
        <dbReference type="ARBA" id="ARBA00023082"/>
    </source>
</evidence>
<keyword evidence="2 6" id="KW-0805">Transcription regulation</keyword>
<feature type="domain" description="RNA polymerase sigma-70 region 2" evidence="7">
    <location>
        <begin position="13"/>
        <end position="71"/>
    </location>
</feature>
<dbReference type="Proteomes" id="UP000006844">
    <property type="component" value="Chromosome"/>
</dbReference>
<comment type="similarity">
    <text evidence="1 6">Belongs to the sigma-70 factor family. ECF subfamily.</text>
</comment>
<dbReference type="Gene3D" id="1.10.10.10">
    <property type="entry name" value="Winged helix-like DNA-binding domain superfamily/Winged helix DNA-binding domain"/>
    <property type="match status" value="1"/>
</dbReference>
<dbReference type="GO" id="GO:0016987">
    <property type="term" value="F:sigma factor activity"/>
    <property type="evidence" value="ECO:0007669"/>
    <property type="project" value="UniProtKB-KW"/>
</dbReference>
<dbReference type="SUPFAM" id="SSF88946">
    <property type="entry name" value="Sigma2 domain of RNA polymerase sigma factors"/>
    <property type="match status" value="1"/>
</dbReference>
<dbReference type="eggNOG" id="COG1595">
    <property type="taxonomic scope" value="Bacteria"/>
</dbReference>
<sequence>MPTTQMMHYDAGLNAYAKVLARNASDAEDLVQETYVRAIRAMGRTQEAINMKSWLFTILRNVWRNQLRQRRNGFQFIENGVDETDTYTAVEPSKSPYALYEEKMEREELQRAILSLSVPLREIILMREYQELSYQEIATILNCPVGTVMSRLARARSKLRISLASMHEQRASYRPELTH</sequence>
<dbReference type="PROSITE" id="PS01063">
    <property type="entry name" value="SIGMA70_ECF"/>
    <property type="match status" value="1"/>
</dbReference>
<evidence type="ECO:0000259" key="8">
    <source>
        <dbReference type="Pfam" id="PF08281"/>
    </source>
</evidence>
<evidence type="ECO:0000256" key="5">
    <source>
        <dbReference type="ARBA" id="ARBA00023163"/>
    </source>
</evidence>
<dbReference type="KEGG" id="tsa:AciPR4_3557"/>
<dbReference type="EMBL" id="CP002467">
    <property type="protein sequence ID" value="ADV84310.1"/>
    <property type="molecule type" value="Genomic_DNA"/>
</dbReference>
<dbReference type="InterPro" id="IPR036388">
    <property type="entry name" value="WH-like_DNA-bd_sf"/>
</dbReference>
<evidence type="ECO:0000259" key="7">
    <source>
        <dbReference type="Pfam" id="PF04542"/>
    </source>
</evidence>
<dbReference type="InterPro" id="IPR000838">
    <property type="entry name" value="RNA_pol_sigma70_ECF_CS"/>
</dbReference>
<keyword evidence="5 6" id="KW-0804">Transcription</keyword>
<keyword evidence="3 6" id="KW-0731">Sigma factor</keyword>
<dbReference type="STRING" id="401053.AciPR4_3557"/>
<dbReference type="GO" id="GO:0006352">
    <property type="term" value="P:DNA-templated transcription initiation"/>
    <property type="evidence" value="ECO:0007669"/>
    <property type="project" value="InterPro"/>
</dbReference>
<gene>
    <name evidence="9" type="ordered locus">AciPR4_3557</name>
</gene>
<dbReference type="Pfam" id="PF04542">
    <property type="entry name" value="Sigma70_r2"/>
    <property type="match status" value="1"/>
</dbReference>
<reference evidence="9 10" key="1">
    <citation type="journal article" date="2012" name="Stand. Genomic Sci.">
        <title>Complete genome sequence of Terriglobus saanensis type strain SP1PR4(T), an Acidobacteria from tundra soil.</title>
        <authorList>
            <person name="Rawat S.R."/>
            <person name="Mannisto M.K."/>
            <person name="Starovoytov V."/>
            <person name="Goodwin L."/>
            <person name="Nolan M."/>
            <person name="Hauser L."/>
            <person name="Land M."/>
            <person name="Davenport K.W."/>
            <person name="Woyke T."/>
            <person name="Haggblom M.M."/>
        </authorList>
    </citation>
    <scope>NUCLEOTIDE SEQUENCE</scope>
    <source>
        <strain evidence="10">ATCC BAA-1853 / DSM 23119 / SP1PR4</strain>
    </source>
</reference>
<evidence type="ECO:0000256" key="4">
    <source>
        <dbReference type="ARBA" id="ARBA00023125"/>
    </source>
</evidence>
<dbReference type="InterPro" id="IPR013325">
    <property type="entry name" value="RNA_pol_sigma_r2"/>
</dbReference>
<dbReference type="InterPro" id="IPR039425">
    <property type="entry name" value="RNA_pol_sigma-70-like"/>
</dbReference>
<keyword evidence="4 6" id="KW-0238">DNA-binding</keyword>
<dbReference type="AlphaFoldDB" id="E8UYU4"/>
<dbReference type="InterPro" id="IPR013249">
    <property type="entry name" value="RNA_pol_sigma70_r4_t2"/>
</dbReference>
<dbReference type="Gene3D" id="1.10.1740.10">
    <property type="match status" value="1"/>
</dbReference>
<dbReference type="CDD" id="cd06171">
    <property type="entry name" value="Sigma70_r4"/>
    <property type="match status" value="1"/>
</dbReference>
<feature type="domain" description="RNA polymerase sigma factor 70 region 4 type 2" evidence="8">
    <location>
        <begin position="106"/>
        <end position="159"/>
    </location>
</feature>
<accession>E8UYU4</accession>
<dbReference type="InterPro" id="IPR014284">
    <property type="entry name" value="RNA_pol_sigma-70_dom"/>
</dbReference>
<organism evidence="9 10">
    <name type="scientific">Terriglobus saanensis (strain ATCC BAA-1853 / DSM 23119 / SP1PR4)</name>
    <dbReference type="NCBI Taxonomy" id="401053"/>
    <lineage>
        <taxon>Bacteria</taxon>
        <taxon>Pseudomonadati</taxon>
        <taxon>Acidobacteriota</taxon>
        <taxon>Terriglobia</taxon>
        <taxon>Terriglobales</taxon>
        <taxon>Acidobacteriaceae</taxon>
        <taxon>Terriglobus</taxon>
    </lineage>
</organism>
<keyword evidence="10" id="KW-1185">Reference proteome</keyword>
<dbReference type="HOGENOM" id="CLU_047691_1_2_0"/>
<dbReference type="PANTHER" id="PTHR43133:SF25">
    <property type="entry name" value="RNA POLYMERASE SIGMA FACTOR RFAY-RELATED"/>
    <property type="match status" value="1"/>
</dbReference>
<dbReference type="InterPro" id="IPR013324">
    <property type="entry name" value="RNA_pol_sigma_r3/r4-like"/>
</dbReference>
<protein>
    <recommendedName>
        <fullName evidence="6">RNA polymerase sigma factor</fullName>
    </recommendedName>
</protein>
<evidence type="ECO:0000313" key="10">
    <source>
        <dbReference type="Proteomes" id="UP000006844"/>
    </source>
</evidence>
<evidence type="ECO:0000313" key="9">
    <source>
        <dbReference type="EMBL" id="ADV84310.1"/>
    </source>
</evidence>
<evidence type="ECO:0000256" key="6">
    <source>
        <dbReference type="RuleBase" id="RU000716"/>
    </source>
</evidence>
<name>E8UYU4_TERSS</name>
<dbReference type="GO" id="GO:0003677">
    <property type="term" value="F:DNA binding"/>
    <property type="evidence" value="ECO:0007669"/>
    <property type="project" value="UniProtKB-KW"/>
</dbReference>
<proteinExistence type="inferred from homology"/>
<dbReference type="Pfam" id="PF08281">
    <property type="entry name" value="Sigma70_r4_2"/>
    <property type="match status" value="1"/>
</dbReference>
<dbReference type="NCBIfam" id="TIGR02937">
    <property type="entry name" value="sigma70-ECF"/>
    <property type="match status" value="1"/>
</dbReference>
<dbReference type="SUPFAM" id="SSF88659">
    <property type="entry name" value="Sigma3 and sigma4 domains of RNA polymerase sigma factors"/>
    <property type="match status" value="1"/>
</dbReference>
<evidence type="ECO:0000256" key="1">
    <source>
        <dbReference type="ARBA" id="ARBA00010641"/>
    </source>
</evidence>
<evidence type="ECO:0000256" key="2">
    <source>
        <dbReference type="ARBA" id="ARBA00023015"/>
    </source>
</evidence>
<dbReference type="InterPro" id="IPR007627">
    <property type="entry name" value="RNA_pol_sigma70_r2"/>
</dbReference>